<protein>
    <recommendedName>
        <fullName evidence="6">Outer membrane protein beta-barrel domain-containing protein</fullName>
    </recommendedName>
</protein>
<evidence type="ECO:0000313" key="4">
    <source>
        <dbReference type="EMBL" id="AOZ98350.1"/>
    </source>
</evidence>
<evidence type="ECO:0000256" key="3">
    <source>
        <dbReference type="SAM" id="Phobius"/>
    </source>
</evidence>
<organism evidence="4 5">
    <name type="scientific">Flavobacterium commune</name>
    <dbReference type="NCBI Taxonomy" id="1306519"/>
    <lineage>
        <taxon>Bacteria</taxon>
        <taxon>Pseudomonadati</taxon>
        <taxon>Bacteroidota</taxon>
        <taxon>Flavobacteriia</taxon>
        <taxon>Flavobacteriales</taxon>
        <taxon>Flavobacteriaceae</taxon>
        <taxon>Flavobacterium</taxon>
    </lineage>
</organism>
<dbReference type="RefSeq" id="WP_071183619.1">
    <property type="nucleotide sequence ID" value="NZ_CP017774.1"/>
</dbReference>
<name>A0A1D9P711_9FLAO</name>
<accession>A0A1D9P711</accession>
<dbReference type="Proteomes" id="UP000178198">
    <property type="component" value="Chromosome"/>
</dbReference>
<dbReference type="KEGG" id="fcm:BIW12_02195"/>
<dbReference type="STRING" id="1306519.BIW12_02195"/>
<evidence type="ECO:0000313" key="5">
    <source>
        <dbReference type="Proteomes" id="UP000178198"/>
    </source>
</evidence>
<feature type="compositionally biased region" description="Basic and acidic residues" evidence="2">
    <location>
        <begin position="90"/>
        <end position="108"/>
    </location>
</feature>
<keyword evidence="3" id="KW-0812">Transmembrane</keyword>
<dbReference type="AlphaFoldDB" id="A0A1D9P711"/>
<keyword evidence="1" id="KW-0175">Coiled coil</keyword>
<gene>
    <name evidence="4" type="ORF">BIW12_02195</name>
</gene>
<proteinExistence type="predicted"/>
<dbReference type="EMBL" id="CP017774">
    <property type="protein sequence ID" value="AOZ98350.1"/>
    <property type="molecule type" value="Genomic_DNA"/>
</dbReference>
<feature type="transmembrane region" description="Helical" evidence="3">
    <location>
        <begin position="41"/>
        <end position="62"/>
    </location>
</feature>
<keyword evidence="5" id="KW-1185">Reference proteome</keyword>
<keyword evidence="3" id="KW-1133">Transmembrane helix</keyword>
<reference evidence="4 5" key="1">
    <citation type="submission" date="2016-10" db="EMBL/GenBank/DDBJ databases">
        <title>Complete Genome Sequence of Flavobacterium sp. PK15.</title>
        <authorList>
            <person name="Ekwe A."/>
            <person name="Kim S.B."/>
        </authorList>
    </citation>
    <scope>NUCLEOTIDE SEQUENCE [LARGE SCALE GENOMIC DNA]</scope>
    <source>
        <strain evidence="4 5">PK15</strain>
    </source>
</reference>
<dbReference type="OrthoDB" id="1113942at2"/>
<evidence type="ECO:0008006" key="6">
    <source>
        <dbReference type="Google" id="ProtNLM"/>
    </source>
</evidence>
<feature type="compositionally biased region" description="Polar residues" evidence="2">
    <location>
        <begin position="110"/>
        <end position="125"/>
    </location>
</feature>
<feature type="region of interest" description="Disordered" evidence="2">
    <location>
        <begin position="68"/>
        <end position="125"/>
    </location>
</feature>
<sequence>MKKDNIEKLFSSLEDFSKTPPDDLWKGIEEKLDNSKTKKRFPFWWSIAATLVVGLGLLATFYSHPDTNSITIPDESKNGVVNQSGSTNAQEKENVANEAEAAKNDLDKPFSNSNATVETKTQEPVTNAKSSVINLNNRKITNSNTAAVAVITNPNTVVSANKNAAIPQSKEIKSAEKVVLTQPNPIAEQNKKIVEKLAVDDKIKEKSATITIEEKENALAAIEKELQKKDKTVSTTDKWSLQLFAGINNSQNIKNQKSLGNTIESQRGHSYGVKTNYKLNRRWAVSTGLKVSELGQQLANVSYVNSAKSLVSIAKEPMSAPQLKGSIVANTNYLFIPKTADNSKNVLSSNNFYETGNLSQRVQYLEMPIEISYSILNKGKTHINMNTGGFVGKAISNKVLLDNSSIGENQDINEVVFGTVLSSTLQYELFKKTKVFVEPGMNYYTQPAQNQNFNQFQLIFNFGLNVSF</sequence>
<feature type="coiled-coil region" evidence="1">
    <location>
        <begin position="205"/>
        <end position="232"/>
    </location>
</feature>
<keyword evidence="3" id="KW-0472">Membrane</keyword>
<evidence type="ECO:0000256" key="2">
    <source>
        <dbReference type="SAM" id="MobiDB-lite"/>
    </source>
</evidence>
<evidence type="ECO:0000256" key="1">
    <source>
        <dbReference type="SAM" id="Coils"/>
    </source>
</evidence>